<dbReference type="InterPro" id="IPR031712">
    <property type="entry name" value="DUF5077"/>
</dbReference>
<keyword evidence="3" id="KW-1185">Reference proteome</keyword>
<sequence>MSAKTVALTGNAFITTAATGTSELINSNGLANWNNANTITSVYFRMASAGSVTVGLNAYLAGSNNSTVRVTINGTAFTVQLAGTTPKTYPVGTVNVTTPGYVKVDLQGMTKDGGFFGDVSGLSVTTTSALNFANIPADYYWSRRGPSVHMNYTTPANTEYFYTEVTVPVGQDAVGSYFMVTGFDGGYSGIQVKENERWILFSVWDADNGQKTTLVSKGNGVVDNSFGGEGTGGQSYLVFNWVAGNTYKFITRIRPDTATGSTLYSAWFFAPESNAWRYLATWKRPSTNTYQSGNHSFLENFIDTNGYAGRRVQYGNQWARNVNGTWSEVTAGHFTGDATATNAQRMDYAGGLENGRFYLRNGGFFADYVPLNQNFTRPATGQQPTINVDTLPTQ</sequence>
<organism evidence="2 3">
    <name type="scientific">Tetrapyrgos nigripes</name>
    <dbReference type="NCBI Taxonomy" id="182062"/>
    <lineage>
        <taxon>Eukaryota</taxon>
        <taxon>Fungi</taxon>
        <taxon>Dikarya</taxon>
        <taxon>Basidiomycota</taxon>
        <taxon>Agaricomycotina</taxon>
        <taxon>Agaricomycetes</taxon>
        <taxon>Agaricomycetidae</taxon>
        <taxon>Agaricales</taxon>
        <taxon>Marasmiineae</taxon>
        <taxon>Marasmiaceae</taxon>
        <taxon>Tetrapyrgos</taxon>
    </lineage>
</organism>
<proteinExistence type="predicted"/>
<evidence type="ECO:0000313" key="2">
    <source>
        <dbReference type="EMBL" id="KAF5355292.1"/>
    </source>
</evidence>
<dbReference type="Pfam" id="PF16871">
    <property type="entry name" value="DUF5077"/>
    <property type="match status" value="1"/>
</dbReference>
<name>A0A8H5D7X4_9AGAR</name>
<dbReference type="AlphaFoldDB" id="A0A8H5D7X4"/>
<feature type="domain" description="DUF5077" evidence="1">
    <location>
        <begin position="6"/>
        <end position="128"/>
    </location>
</feature>
<gene>
    <name evidence="2" type="ORF">D9758_006101</name>
</gene>
<dbReference type="Pfam" id="PF11958">
    <property type="entry name" value="DUF3472"/>
    <property type="match status" value="1"/>
</dbReference>
<protein>
    <recommendedName>
        <fullName evidence="1">DUF5077 domain-containing protein</fullName>
    </recommendedName>
</protein>
<reference evidence="2 3" key="1">
    <citation type="journal article" date="2020" name="ISME J.">
        <title>Uncovering the hidden diversity of litter-decomposition mechanisms in mushroom-forming fungi.</title>
        <authorList>
            <person name="Floudas D."/>
            <person name="Bentzer J."/>
            <person name="Ahren D."/>
            <person name="Johansson T."/>
            <person name="Persson P."/>
            <person name="Tunlid A."/>
        </authorList>
    </citation>
    <scope>NUCLEOTIDE SEQUENCE [LARGE SCALE GENOMIC DNA]</scope>
    <source>
        <strain evidence="2 3">CBS 291.85</strain>
    </source>
</reference>
<evidence type="ECO:0000313" key="3">
    <source>
        <dbReference type="Proteomes" id="UP000559256"/>
    </source>
</evidence>
<dbReference type="OrthoDB" id="6338748at2759"/>
<dbReference type="Proteomes" id="UP000559256">
    <property type="component" value="Unassembled WGS sequence"/>
</dbReference>
<comment type="caution">
    <text evidence="2">The sequence shown here is derived from an EMBL/GenBank/DDBJ whole genome shotgun (WGS) entry which is preliminary data.</text>
</comment>
<evidence type="ECO:0000259" key="1">
    <source>
        <dbReference type="Pfam" id="PF16871"/>
    </source>
</evidence>
<dbReference type="EMBL" id="JAACJM010000057">
    <property type="protein sequence ID" value="KAF5355292.1"/>
    <property type="molecule type" value="Genomic_DNA"/>
</dbReference>
<dbReference type="InterPro" id="IPR021862">
    <property type="entry name" value="DUF3472"/>
</dbReference>
<accession>A0A8H5D7X4</accession>